<keyword evidence="5" id="KW-1185">Reference proteome</keyword>
<dbReference type="STRING" id="35743.SAMN04487937_2337"/>
<dbReference type="PANTHER" id="PTHR43167">
    <property type="entry name" value="PUTATIVE (AFU_ORTHOLOGUE AFUA_6G01830)-RELATED"/>
    <property type="match status" value="1"/>
</dbReference>
<evidence type="ECO:0000256" key="3">
    <source>
        <dbReference type="ARBA" id="ARBA00022691"/>
    </source>
</evidence>
<dbReference type="Proteomes" id="UP000198932">
    <property type="component" value="Unassembled WGS sequence"/>
</dbReference>
<dbReference type="AlphaFoldDB" id="A0A1I6H242"/>
<evidence type="ECO:0000256" key="1">
    <source>
        <dbReference type="ARBA" id="ARBA00022603"/>
    </source>
</evidence>
<proteinExistence type="predicted"/>
<keyword evidence="1 4" id="KW-0489">Methyltransferase</keyword>
<keyword evidence="2 4" id="KW-0808">Transferase</keyword>
<name>A0A1I6H242_HALSD</name>
<sequence>MDVLTDPARRFLAATAPEHTRIQSEMADLAAEWGFPIIGPEAGAVLRLLARLTDAERVFEFGSGFGYSATWFLRGGAERVICTEFDADEAERGVAFAADYGYADRVTFEVGDAMETIDRYEGPFDVVLIDHQKGRYADAYRAVLPKVRTGGVIVADNVTRGPIDFEALVAHFEAGEPLPDAAVDAETRGIGEYLGTVRSDDAVETAVLPVGSGIAVSTVVR</sequence>
<dbReference type="SUPFAM" id="SSF53335">
    <property type="entry name" value="S-adenosyl-L-methionine-dependent methyltransferases"/>
    <property type="match status" value="1"/>
</dbReference>
<evidence type="ECO:0000313" key="5">
    <source>
        <dbReference type="Proteomes" id="UP000198932"/>
    </source>
</evidence>
<dbReference type="GO" id="GO:0032259">
    <property type="term" value="P:methylation"/>
    <property type="evidence" value="ECO:0007669"/>
    <property type="project" value="UniProtKB-KW"/>
</dbReference>
<dbReference type="PANTHER" id="PTHR43167:SF1">
    <property type="entry name" value="PUTATIVE (AFU_ORTHOLOGUE AFUA_6G01830)-RELATED"/>
    <property type="match status" value="1"/>
</dbReference>
<protein>
    <submittedName>
        <fullName evidence="4">Predicted O-methyltransferase YrrM</fullName>
    </submittedName>
</protein>
<dbReference type="Pfam" id="PF01596">
    <property type="entry name" value="Methyltransf_3"/>
    <property type="match status" value="1"/>
</dbReference>
<evidence type="ECO:0000256" key="2">
    <source>
        <dbReference type="ARBA" id="ARBA00022679"/>
    </source>
</evidence>
<keyword evidence="3" id="KW-0949">S-adenosyl-L-methionine</keyword>
<dbReference type="GO" id="GO:0008171">
    <property type="term" value="F:O-methyltransferase activity"/>
    <property type="evidence" value="ECO:0007669"/>
    <property type="project" value="InterPro"/>
</dbReference>
<dbReference type="InterPro" id="IPR002935">
    <property type="entry name" value="SAM_O-MeTrfase"/>
</dbReference>
<dbReference type="Gene3D" id="3.40.50.150">
    <property type="entry name" value="Vaccinia Virus protein VP39"/>
    <property type="match status" value="1"/>
</dbReference>
<reference evidence="5" key="1">
    <citation type="submission" date="2016-10" db="EMBL/GenBank/DDBJ databases">
        <authorList>
            <person name="Varghese N."/>
            <person name="Submissions S."/>
        </authorList>
    </citation>
    <scope>NUCLEOTIDE SEQUENCE [LARGE SCALE GENOMIC DNA]</scope>
    <source>
        <strain evidence="5">RD 26</strain>
    </source>
</reference>
<dbReference type="CDD" id="cd02440">
    <property type="entry name" value="AdoMet_MTases"/>
    <property type="match status" value="1"/>
</dbReference>
<organism evidence="4 5">
    <name type="scientific">Halorubrum sodomense</name>
    <dbReference type="NCBI Taxonomy" id="35743"/>
    <lineage>
        <taxon>Archaea</taxon>
        <taxon>Methanobacteriati</taxon>
        <taxon>Methanobacteriota</taxon>
        <taxon>Stenosarchaea group</taxon>
        <taxon>Halobacteria</taxon>
        <taxon>Halobacteriales</taxon>
        <taxon>Haloferacaceae</taxon>
        <taxon>Halorubrum</taxon>
    </lineage>
</organism>
<evidence type="ECO:0000313" key="4">
    <source>
        <dbReference type="EMBL" id="SFR48488.1"/>
    </source>
</evidence>
<dbReference type="EMBL" id="FOYN01000003">
    <property type="protein sequence ID" value="SFR48488.1"/>
    <property type="molecule type" value="Genomic_DNA"/>
</dbReference>
<dbReference type="OrthoDB" id="21414at2157"/>
<dbReference type="PROSITE" id="PS51682">
    <property type="entry name" value="SAM_OMT_I"/>
    <property type="match status" value="1"/>
</dbReference>
<dbReference type="InterPro" id="IPR029063">
    <property type="entry name" value="SAM-dependent_MTases_sf"/>
</dbReference>
<dbReference type="RefSeq" id="WP_092922247.1">
    <property type="nucleotide sequence ID" value="NZ_FOYN01000003.1"/>
</dbReference>
<gene>
    <name evidence="4" type="ORF">SAMN04487937_2337</name>
</gene>
<accession>A0A1I6H242</accession>